<dbReference type="Gene3D" id="1.10.510.10">
    <property type="entry name" value="Transferase(Phosphotransferase) domain 1"/>
    <property type="match status" value="1"/>
</dbReference>
<evidence type="ECO:0000259" key="1">
    <source>
        <dbReference type="PROSITE" id="PS50011"/>
    </source>
</evidence>
<dbReference type="GO" id="GO:0004672">
    <property type="term" value="F:protein kinase activity"/>
    <property type="evidence" value="ECO:0007669"/>
    <property type="project" value="InterPro"/>
</dbReference>
<dbReference type="InterPro" id="IPR001245">
    <property type="entry name" value="Ser-Thr/Tyr_kinase_cat_dom"/>
</dbReference>
<dbReference type="InterPro" id="IPR000719">
    <property type="entry name" value="Prot_kinase_dom"/>
</dbReference>
<dbReference type="PROSITE" id="PS50011">
    <property type="entry name" value="PROTEIN_KINASE_DOM"/>
    <property type="match status" value="1"/>
</dbReference>
<sequence length="188" mass="21385">MFYVSCCSYLAPEYFMYGKMNNKIDVYAYGVVLLELLSGRKPVNSESPKAQDSLVMWAKPILDDKEYSQLLDSSLQDDNNSDQMEKMALAATLCIRHNPQTRPTMGMVLELLKGDVEMLKWAKLQVSNPLEDSMLLKDEKLRRSNLQSHLNLAFLDMEDDSLSMGSMEQGISVEEYLKGRTSRSSSFN</sequence>
<evidence type="ECO:0000313" key="2">
    <source>
        <dbReference type="EMBL" id="BAF01933.1"/>
    </source>
</evidence>
<dbReference type="GO" id="GO:0005524">
    <property type="term" value="F:ATP binding"/>
    <property type="evidence" value="ECO:0007669"/>
    <property type="project" value="InterPro"/>
</dbReference>
<feature type="domain" description="Protein kinase" evidence="1">
    <location>
        <begin position="1"/>
        <end position="119"/>
    </location>
</feature>
<gene>
    <name evidence="2" type="ordered locus">At1g21590</name>
</gene>
<dbReference type="PANTHER" id="PTHR47987:SF2">
    <property type="entry name" value="PROTEIN KINASE DOMAIN-CONTAINING PROTEIN"/>
    <property type="match status" value="1"/>
</dbReference>
<dbReference type="InterPro" id="IPR046958">
    <property type="entry name" value="RBK1/2/STUNTED"/>
</dbReference>
<dbReference type="EMBL" id="AK230116">
    <property type="protein sequence ID" value="BAF01933.1"/>
    <property type="molecule type" value="mRNA"/>
</dbReference>
<protein>
    <submittedName>
        <fullName evidence="2">Uncharacterized protein At1g21590</fullName>
    </submittedName>
</protein>
<name>Q0WLS4_ARATH</name>
<dbReference type="AlphaFoldDB" id="Q0WLS4"/>
<dbReference type="Pfam" id="PF07714">
    <property type="entry name" value="PK_Tyr_Ser-Thr"/>
    <property type="match status" value="1"/>
</dbReference>
<dbReference type="PANTHER" id="PTHR47987">
    <property type="entry name" value="OS08G0249100 PROTEIN"/>
    <property type="match status" value="1"/>
</dbReference>
<organism evidence="2">
    <name type="scientific">Arabidopsis thaliana</name>
    <name type="common">Mouse-ear cress</name>
    <dbReference type="NCBI Taxonomy" id="3702"/>
    <lineage>
        <taxon>Eukaryota</taxon>
        <taxon>Viridiplantae</taxon>
        <taxon>Streptophyta</taxon>
        <taxon>Embryophyta</taxon>
        <taxon>Tracheophyta</taxon>
        <taxon>Spermatophyta</taxon>
        <taxon>Magnoliopsida</taxon>
        <taxon>eudicotyledons</taxon>
        <taxon>Gunneridae</taxon>
        <taxon>Pentapetalae</taxon>
        <taxon>rosids</taxon>
        <taxon>malvids</taxon>
        <taxon>Brassicales</taxon>
        <taxon>Brassicaceae</taxon>
        <taxon>Camelineae</taxon>
        <taxon>Arabidopsis</taxon>
    </lineage>
</organism>
<dbReference type="InterPro" id="IPR011009">
    <property type="entry name" value="Kinase-like_dom_sf"/>
</dbReference>
<dbReference type="SUPFAM" id="SSF56112">
    <property type="entry name" value="Protein kinase-like (PK-like)"/>
    <property type="match status" value="1"/>
</dbReference>
<proteinExistence type="evidence at transcript level"/>
<accession>Q0WLS4</accession>
<reference evidence="2" key="1">
    <citation type="submission" date="2006-07" db="EMBL/GenBank/DDBJ databases">
        <title>Large-scale analysis of RIKEN Arabidopsis full-length (RAFL) cDNAs.</title>
        <authorList>
            <person name="Totoki Y."/>
            <person name="Seki M."/>
            <person name="Ishida J."/>
            <person name="Nakajima M."/>
            <person name="Enju A."/>
            <person name="Morosawa T."/>
            <person name="Kamiya A."/>
            <person name="Narusaka M."/>
            <person name="Shin-i T."/>
            <person name="Nakagawa M."/>
            <person name="Sakamoto N."/>
            <person name="Oishi K."/>
            <person name="Kohara Y."/>
            <person name="Kobayashi M."/>
            <person name="Toyoda A."/>
            <person name="Sakaki Y."/>
            <person name="Sakurai T."/>
            <person name="Iida K."/>
            <person name="Akiyama K."/>
            <person name="Satou M."/>
            <person name="Toyoda T."/>
            <person name="Konagaya A."/>
            <person name="Carninci P."/>
            <person name="Kawai J."/>
            <person name="Hayashizaki Y."/>
            <person name="Shinozaki K."/>
        </authorList>
    </citation>
    <scope>NUCLEOTIDE SEQUENCE</scope>
</reference>